<dbReference type="GO" id="GO:0033691">
    <property type="term" value="F:sialic acid binding"/>
    <property type="evidence" value="ECO:0007669"/>
    <property type="project" value="TreeGrafter"/>
</dbReference>
<dbReference type="AlphaFoldDB" id="A0A8C5YXR5"/>
<dbReference type="Pfam" id="PF13927">
    <property type="entry name" value="Ig_3"/>
    <property type="match status" value="1"/>
</dbReference>
<organism evidence="14 15">
    <name type="scientific">Marmota marmota marmota</name>
    <name type="common">Alpine marmot</name>
    <dbReference type="NCBI Taxonomy" id="9994"/>
    <lineage>
        <taxon>Eukaryota</taxon>
        <taxon>Metazoa</taxon>
        <taxon>Chordata</taxon>
        <taxon>Craniata</taxon>
        <taxon>Vertebrata</taxon>
        <taxon>Euteleostomi</taxon>
        <taxon>Mammalia</taxon>
        <taxon>Eutheria</taxon>
        <taxon>Euarchontoglires</taxon>
        <taxon>Glires</taxon>
        <taxon>Rodentia</taxon>
        <taxon>Sciuromorpha</taxon>
        <taxon>Sciuridae</taxon>
        <taxon>Xerinae</taxon>
        <taxon>Marmotini</taxon>
        <taxon>Marmota</taxon>
    </lineage>
</organism>
<name>A0A8C5YXR5_MARMA</name>
<keyword evidence="4" id="KW-0430">Lectin</keyword>
<evidence type="ECO:0000256" key="6">
    <source>
        <dbReference type="ARBA" id="ARBA00022989"/>
    </source>
</evidence>
<keyword evidence="7" id="KW-0472">Membrane</keyword>
<evidence type="ECO:0000256" key="1">
    <source>
        <dbReference type="ARBA" id="ARBA00004479"/>
    </source>
</evidence>
<keyword evidence="3" id="KW-0732">Signal</keyword>
<dbReference type="PANTHER" id="PTHR12035">
    <property type="entry name" value="SIALIC ACID BINDING IMMUNOGLOBULIN-LIKE LECTIN"/>
    <property type="match status" value="1"/>
</dbReference>
<dbReference type="InterPro" id="IPR051036">
    <property type="entry name" value="SIGLEC"/>
</dbReference>
<dbReference type="PANTHER" id="PTHR12035:SF115">
    <property type="entry name" value="SIALIC ACID-BINDING IG-LIKE LECTIN 10"/>
    <property type="match status" value="1"/>
</dbReference>
<dbReference type="InterPro" id="IPR003599">
    <property type="entry name" value="Ig_sub"/>
</dbReference>
<dbReference type="SUPFAM" id="SSF48726">
    <property type="entry name" value="Immunoglobulin"/>
    <property type="match status" value="4"/>
</dbReference>
<feature type="domain" description="Ig-like" evidence="13">
    <location>
        <begin position="145"/>
        <end position="230"/>
    </location>
</feature>
<dbReference type="InterPro" id="IPR036179">
    <property type="entry name" value="Ig-like_dom_sf"/>
</dbReference>
<dbReference type="SMART" id="SM00409">
    <property type="entry name" value="IG"/>
    <property type="match status" value="3"/>
</dbReference>
<keyword evidence="15" id="KW-1185">Reference proteome</keyword>
<evidence type="ECO:0000256" key="12">
    <source>
        <dbReference type="SAM" id="MobiDB-lite"/>
    </source>
</evidence>
<keyword evidence="9" id="KW-0325">Glycoprotein</keyword>
<evidence type="ECO:0000256" key="5">
    <source>
        <dbReference type="ARBA" id="ARBA00022889"/>
    </source>
</evidence>
<feature type="compositionally biased region" description="Low complexity" evidence="12">
    <location>
        <begin position="449"/>
        <end position="463"/>
    </location>
</feature>
<reference evidence="14" key="2">
    <citation type="submission" date="2025-09" db="UniProtKB">
        <authorList>
            <consortium name="Ensembl"/>
        </authorList>
    </citation>
    <scope>IDENTIFICATION</scope>
</reference>
<keyword evidence="5" id="KW-0130">Cell adhesion</keyword>
<dbReference type="Proteomes" id="UP000694407">
    <property type="component" value="Unplaced"/>
</dbReference>
<keyword evidence="8" id="KW-1015">Disulfide bond</keyword>
<accession>A0A8C5YXR5</accession>
<dbReference type="SMART" id="SM00408">
    <property type="entry name" value="IGc2"/>
    <property type="match status" value="1"/>
</dbReference>
<comment type="similarity">
    <text evidence="11">Belongs to the immunoglobulin superfamily. SIGLEC (sialic acid binding Ig-like lectin) family.</text>
</comment>
<comment type="subcellular location">
    <subcellularLocation>
        <location evidence="1">Membrane</location>
        <topology evidence="1">Single-pass type I membrane protein</topology>
    </subcellularLocation>
</comment>
<dbReference type="Ensembl" id="ENSMMMT00000005704.1">
    <property type="protein sequence ID" value="ENSMMMP00000005006.1"/>
    <property type="gene ID" value="ENSMMMG00000004478.1"/>
</dbReference>
<evidence type="ECO:0000256" key="4">
    <source>
        <dbReference type="ARBA" id="ARBA00022734"/>
    </source>
</evidence>
<dbReference type="GO" id="GO:0030246">
    <property type="term" value="F:carbohydrate binding"/>
    <property type="evidence" value="ECO:0007669"/>
    <property type="project" value="UniProtKB-KW"/>
</dbReference>
<evidence type="ECO:0000313" key="15">
    <source>
        <dbReference type="Proteomes" id="UP000694407"/>
    </source>
</evidence>
<dbReference type="PROSITE" id="PS50835">
    <property type="entry name" value="IG_LIKE"/>
    <property type="match status" value="2"/>
</dbReference>
<evidence type="ECO:0000256" key="8">
    <source>
        <dbReference type="ARBA" id="ARBA00023157"/>
    </source>
</evidence>
<feature type="region of interest" description="Disordered" evidence="12">
    <location>
        <begin position="184"/>
        <end position="206"/>
    </location>
</feature>
<protein>
    <recommendedName>
        <fullName evidence="13">Ig-like domain-containing protein</fullName>
    </recommendedName>
</protein>
<evidence type="ECO:0000313" key="14">
    <source>
        <dbReference type="Ensembl" id="ENSMMMP00000005006.1"/>
    </source>
</evidence>
<dbReference type="InterPro" id="IPR013106">
    <property type="entry name" value="Ig_V-set"/>
</dbReference>
<keyword evidence="2" id="KW-0812">Transmembrane</keyword>
<evidence type="ECO:0000259" key="13">
    <source>
        <dbReference type="PROSITE" id="PS50835"/>
    </source>
</evidence>
<dbReference type="GO" id="GO:0005886">
    <property type="term" value="C:plasma membrane"/>
    <property type="evidence" value="ECO:0007669"/>
    <property type="project" value="TreeGrafter"/>
</dbReference>
<dbReference type="Gene3D" id="2.60.40.10">
    <property type="entry name" value="Immunoglobulins"/>
    <property type="match status" value="4"/>
</dbReference>
<dbReference type="GeneTree" id="ENSGT01150000286907"/>
<dbReference type="FunFam" id="2.60.40.10:FF:000829">
    <property type="entry name" value="Sialic acid-binding Ig-like lectin 8"/>
    <property type="match status" value="1"/>
</dbReference>
<sequence>TYSKGIHPLKWGRPGELEKYWLQVQESVSVQEGLCVLVSCSFSYPRDDPRTASNPAYGYWFEEGTNTNKGDPVATNNPHRRVQSRTQGRFQLMGDPNRDDCSLMIKDAYRWDRAAYFFRVERGPIVKFNFQKKFSLEVTDLTQKPDVFIPEILEPGQPVSVLCVFNQAFEQCPAPSFSWTTAAIPSQRTRPPTSHSSVLSLTPQPQDHGTTLTCRVDFGRQGVSTHRTVQLSVAWKPQPTWSWFLSPLNGTSFPVLEGQSLRLVCVTHSNPPARLSWTWGTQTLSPEWLSDPGLLELPRVQTEHGGEFTCHARSPLGSQHLSLSLSVHYPPRLLGPSCSWEAQALLCSCSSRAWPAPSLHWRLGEGLLEGNSSNASLRVTSSSEGPWANSSLSLHGALSSDLRLSCEAQNAQGTQSATVLLLPGQGEVAGWGRRRHLLLSFQAQDQKATPSSPSRTPSPGTHSPEPKKNPEELYSVPLGCSKPRSSTQALDPKNDPEELHYATVTFPGHRPWATQMPKDTHTDYEEIKFH</sequence>
<dbReference type="InterPro" id="IPR013783">
    <property type="entry name" value="Ig-like_fold"/>
</dbReference>
<dbReference type="InterPro" id="IPR003598">
    <property type="entry name" value="Ig_sub2"/>
</dbReference>
<evidence type="ECO:0000256" key="11">
    <source>
        <dbReference type="ARBA" id="ARBA00038361"/>
    </source>
</evidence>
<feature type="compositionally biased region" description="Basic and acidic residues" evidence="12">
    <location>
        <begin position="518"/>
        <end position="530"/>
    </location>
</feature>
<keyword evidence="10" id="KW-0393">Immunoglobulin domain</keyword>
<evidence type="ECO:0000256" key="10">
    <source>
        <dbReference type="ARBA" id="ARBA00023319"/>
    </source>
</evidence>
<dbReference type="GO" id="GO:0031348">
    <property type="term" value="P:negative regulation of defense response"/>
    <property type="evidence" value="ECO:0007669"/>
    <property type="project" value="UniProtKB-ARBA"/>
</dbReference>
<reference evidence="14" key="1">
    <citation type="submission" date="2025-08" db="UniProtKB">
        <authorList>
            <consortium name="Ensembl"/>
        </authorList>
    </citation>
    <scope>IDENTIFICATION</scope>
</reference>
<gene>
    <name evidence="14" type="primary">Siglec10</name>
</gene>
<proteinExistence type="inferred from homology"/>
<keyword evidence="6" id="KW-1133">Transmembrane helix</keyword>
<feature type="domain" description="Ig-like" evidence="13">
    <location>
        <begin position="239"/>
        <end position="326"/>
    </location>
</feature>
<evidence type="ECO:0000256" key="9">
    <source>
        <dbReference type="ARBA" id="ARBA00023180"/>
    </source>
</evidence>
<evidence type="ECO:0000256" key="3">
    <source>
        <dbReference type="ARBA" id="ARBA00022729"/>
    </source>
</evidence>
<evidence type="ECO:0000256" key="7">
    <source>
        <dbReference type="ARBA" id="ARBA00023136"/>
    </source>
</evidence>
<dbReference type="Pfam" id="PF07686">
    <property type="entry name" value="V-set"/>
    <property type="match status" value="1"/>
</dbReference>
<feature type="region of interest" description="Disordered" evidence="12">
    <location>
        <begin position="443"/>
        <end position="530"/>
    </location>
</feature>
<evidence type="ECO:0000256" key="2">
    <source>
        <dbReference type="ARBA" id="ARBA00022692"/>
    </source>
</evidence>
<dbReference type="InterPro" id="IPR007110">
    <property type="entry name" value="Ig-like_dom"/>
</dbReference>
<dbReference type="GO" id="GO:0007155">
    <property type="term" value="P:cell adhesion"/>
    <property type="evidence" value="ECO:0007669"/>
    <property type="project" value="UniProtKB-KW"/>
</dbReference>